<proteinExistence type="predicted"/>
<keyword evidence="3" id="KW-0575">Peroxidase</keyword>
<keyword evidence="3" id="KW-0560">Oxidoreductase</keyword>
<dbReference type="Pfam" id="PF00578">
    <property type="entry name" value="AhpC-TSA"/>
    <property type="match status" value="1"/>
</dbReference>
<protein>
    <submittedName>
        <fullName evidence="3">Peroxiredoxin family protein</fullName>
        <ecNumber evidence="3">1.11.1.24</ecNumber>
    </submittedName>
</protein>
<feature type="signal peptide" evidence="1">
    <location>
        <begin position="1"/>
        <end position="19"/>
    </location>
</feature>
<dbReference type="RefSeq" id="WP_377024683.1">
    <property type="nucleotide sequence ID" value="NZ_JBHLTS010000069.1"/>
</dbReference>
<gene>
    <name evidence="3" type="ORF">ACFFGT_22090</name>
</gene>
<keyword evidence="1" id="KW-0732">Signal</keyword>
<evidence type="ECO:0000256" key="1">
    <source>
        <dbReference type="SAM" id="SignalP"/>
    </source>
</evidence>
<accession>A0ABV6LBZ1</accession>
<dbReference type="CDD" id="cd02966">
    <property type="entry name" value="TlpA_like_family"/>
    <property type="match status" value="1"/>
</dbReference>
<keyword evidence="4" id="KW-1185">Reference proteome</keyword>
<evidence type="ECO:0000313" key="4">
    <source>
        <dbReference type="Proteomes" id="UP001589828"/>
    </source>
</evidence>
<dbReference type="EC" id="1.11.1.24" evidence="3"/>
<dbReference type="InterPro" id="IPR000866">
    <property type="entry name" value="AhpC/TSA"/>
</dbReference>
<feature type="chain" id="PRO_5046397997" evidence="1">
    <location>
        <begin position="20"/>
        <end position="225"/>
    </location>
</feature>
<dbReference type="EMBL" id="JBHLTS010000069">
    <property type="protein sequence ID" value="MFC0516915.1"/>
    <property type="molecule type" value="Genomic_DNA"/>
</dbReference>
<organism evidence="3 4">
    <name type="scientific">Mucilaginibacter angelicae</name>
    <dbReference type="NCBI Taxonomy" id="869718"/>
    <lineage>
        <taxon>Bacteria</taxon>
        <taxon>Pseudomonadati</taxon>
        <taxon>Bacteroidota</taxon>
        <taxon>Sphingobacteriia</taxon>
        <taxon>Sphingobacteriales</taxon>
        <taxon>Sphingobacteriaceae</taxon>
        <taxon>Mucilaginibacter</taxon>
    </lineage>
</organism>
<evidence type="ECO:0000259" key="2">
    <source>
        <dbReference type="PROSITE" id="PS51352"/>
    </source>
</evidence>
<feature type="domain" description="Thioredoxin" evidence="2">
    <location>
        <begin position="87"/>
        <end position="224"/>
    </location>
</feature>
<dbReference type="GO" id="GO:0140824">
    <property type="term" value="F:thioredoxin-dependent peroxiredoxin activity"/>
    <property type="evidence" value="ECO:0007669"/>
    <property type="project" value="UniProtKB-EC"/>
</dbReference>
<dbReference type="PANTHER" id="PTHR42852:SF17">
    <property type="entry name" value="THIOREDOXIN-LIKE PROTEIN HI_1115"/>
    <property type="match status" value="1"/>
</dbReference>
<name>A0ABV6LBZ1_9SPHI</name>
<sequence length="225" mass="24950">MKKYLLLVLFNCIILNVMAQKMPDNAKYILPDGKVITANKVDSVNKAWGNKGFLMGHDDKHPDEIHLSPMTDDFLKEAAAKKANLEKMLNQPAPDFTLTDLKGKSWSLAALKGKTVVLNFWFTTCMPCIDEMPKLNTVKNKYASQNVVFLALGLDDSAAIKSFLKNHAFEYALFPKTQNVGNEYHVANYPTSMVIDPKGIIRFLQIGGNDIDQALPAAIESAAKS</sequence>
<reference evidence="3 4" key="1">
    <citation type="submission" date="2024-09" db="EMBL/GenBank/DDBJ databases">
        <authorList>
            <person name="Sun Q."/>
            <person name="Mori K."/>
        </authorList>
    </citation>
    <scope>NUCLEOTIDE SEQUENCE [LARGE SCALE GENOMIC DNA]</scope>
    <source>
        <strain evidence="3 4">NCAIM B.02415</strain>
    </source>
</reference>
<evidence type="ECO:0000313" key="3">
    <source>
        <dbReference type="EMBL" id="MFC0516915.1"/>
    </source>
</evidence>
<dbReference type="PROSITE" id="PS51352">
    <property type="entry name" value="THIOREDOXIN_2"/>
    <property type="match status" value="1"/>
</dbReference>
<dbReference type="InterPro" id="IPR013766">
    <property type="entry name" value="Thioredoxin_domain"/>
</dbReference>
<comment type="caution">
    <text evidence="3">The sequence shown here is derived from an EMBL/GenBank/DDBJ whole genome shotgun (WGS) entry which is preliminary data.</text>
</comment>
<dbReference type="Proteomes" id="UP001589828">
    <property type="component" value="Unassembled WGS sequence"/>
</dbReference>
<dbReference type="Gene3D" id="3.40.30.10">
    <property type="entry name" value="Glutaredoxin"/>
    <property type="match status" value="1"/>
</dbReference>
<dbReference type="InterPro" id="IPR036249">
    <property type="entry name" value="Thioredoxin-like_sf"/>
</dbReference>
<dbReference type="SUPFAM" id="SSF52833">
    <property type="entry name" value="Thioredoxin-like"/>
    <property type="match status" value="1"/>
</dbReference>
<dbReference type="InterPro" id="IPR050553">
    <property type="entry name" value="Thioredoxin_ResA/DsbE_sf"/>
</dbReference>
<dbReference type="PANTHER" id="PTHR42852">
    <property type="entry name" value="THIOL:DISULFIDE INTERCHANGE PROTEIN DSBE"/>
    <property type="match status" value="1"/>
</dbReference>